<sequence length="447" mass="48422">MSTTPMSKDRRVTYKLPPTAESQDFRRRKALEEQKRKRAERVDASRQLDGFAGLSLGHSEDEEEHDGGGDGIVRTGVAAYAALLPSQTAPGEIVDVPMSGTTKPRKKRGKGKGKNRAGTGSAHPSARAASHQNQWADQCMYAELLEMSEDGTRSVWSTATGDGLPDDLETAWIAVAPVPVGKRCLAVTDQSLGVPGTVSNTALRSRKLGKLLMPRFPSTLPPMTVLDCILDENWRENGILHILDVIKWKGQDIGDCETPFRFWWRDTRLQELPSSSPPSIRHNAEASGGLEQSPSTAYRFPYPTTFAGIPYHADTSMSSLATAIVPLARCNRAISVQIPVLESEEEGMSVDVPKSLQLTATQSAQVASDGLLLYISEASYEPGTNPLSSWVPLRNYDADQHGQDAGTQPEVSTAPVDGPLDVFARLIQRRIAENASFSTLGDGGQGK</sequence>
<dbReference type="PANTHER" id="PTHR13403:SF6">
    <property type="entry name" value="SNURPORTIN-1"/>
    <property type="match status" value="1"/>
</dbReference>
<evidence type="ECO:0000313" key="14">
    <source>
        <dbReference type="Proteomes" id="UP001295794"/>
    </source>
</evidence>
<keyword evidence="9" id="KW-0539">Nucleus</keyword>
<feature type="region of interest" description="Disordered" evidence="10">
    <location>
        <begin position="1"/>
        <end position="72"/>
    </location>
</feature>
<evidence type="ECO:0000256" key="2">
    <source>
        <dbReference type="ARBA" id="ARBA00004123"/>
    </source>
</evidence>
<evidence type="ECO:0000256" key="6">
    <source>
        <dbReference type="ARBA" id="ARBA00022448"/>
    </source>
</evidence>
<keyword evidence="8" id="KW-0694">RNA-binding</keyword>
<comment type="function">
    <text evidence="1">Functions as an U snRNP-specific nuclear import adapter. Involved in the trimethylguanosine (m3G)-cap-dependent nuclear import of U snRNPs. Binds specifically to the terminal m3G-cap U snRNAs.</text>
</comment>
<evidence type="ECO:0000256" key="9">
    <source>
        <dbReference type="ARBA" id="ARBA00023242"/>
    </source>
</evidence>
<reference evidence="13" key="1">
    <citation type="submission" date="2023-11" db="EMBL/GenBank/DDBJ databases">
        <authorList>
            <person name="De Vega J J."/>
            <person name="De Vega J J."/>
        </authorList>
    </citation>
    <scope>NUCLEOTIDE SEQUENCE</scope>
</reference>
<dbReference type="Gene3D" id="3.30.470.30">
    <property type="entry name" value="DNA ligase/mRNA capping enzyme"/>
    <property type="match status" value="1"/>
</dbReference>
<comment type="subcellular location">
    <subcellularLocation>
        <location evidence="3">Cytoplasm</location>
    </subcellularLocation>
    <subcellularLocation>
        <location evidence="2">Nucleus</location>
    </subcellularLocation>
</comment>
<evidence type="ECO:0000256" key="1">
    <source>
        <dbReference type="ARBA" id="ARBA00003975"/>
    </source>
</evidence>
<feature type="domain" description="Snurportin-1 m3G cap-binding" evidence="12">
    <location>
        <begin position="164"/>
        <end position="274"/>
    </location>
</feature>
<feature type="domain" description="Snurportin-1 N-terminal" evidence="11">
    <location>
        <begin position="13"/>
        <end position="46"/>
    </location>
</feature>
<keyword evidence="7" id="KW-0963">Cytoplasm</keyword>
<dbReference type="InterPro" id="IPR017336">
    <property type="entry name" value="Snurportin-1"/>
</dbReference>
<dbReference type="InterPro" id="IPR047857">
    <property type="entry name" value="Snurportin1_C"/>
</dbReference>
<dbReference type="PANTHER" id="PTHR13403">
    <property type="entry name" value="SNURPORTIN1 RNUT1 PROTEIN RNA, U TRANSPORTER 1"/>
    <property type="match status" value="1"/>
</dbReference>
<feature type="compositionally biased region" description="Basic and acidic residues" evidence="10">
    <location>
        <begin position="30"/>
        <end position="46"/>
    </location>
</feature>
<accession>A0AAD2H5H4</accession>
<dbReference type="GO" id="GO:0061015">
    <property type="term" value="P:snRNA import into nucleus"/>
    <property type="evidence" value="ECO:0007669"/>
    <property type="project" value="InterPro"/>
</dbReference>
<evidence type="ECO:0000256" key="8">
    <source>
        <dbReference type="ARBA" id="ARBA00022884"/>
    </source>
</evidence>
<dbReference type="GO" id="GO:0003723">
    <property type="term" value="F:RNA binding"/>
    <property type="evidence" value="ECO:0007669"/>
    <property type="project" value="UniProtKB-KW"/>
</dbReference>
<organism evidence="13 14">
    <name type="scientific">Mycena citricolor</name>
    <dbReference type="NCBI Taxonomy" id="2018698"/>
    <lineage>
        <taxon>Eukaryota</taxon>
        <taxon>Fungi</taxon>
        <taxon>Dikarya</taxon>
        <taxon>Basidiomycota</taxon>
        <taxon>Agaricomycotina</taxon>
        <taxon>Agaricomycetes</taxon>
        <taxon>Agaricomycetidae</taxon>
        <taxon>Agaricales</taxon>
        <taxon>Marasmiineae</taxon>
        <taxon>Mycenaceae</taxon>
        <taxon>Mycena</taxon>
    </lineage>
</organism>
<proteinExistence type="inferred from homology"/>
<dbReference type="Pfam" id="PF11538">
    <property type="entry name" value="Snurportin1"/>
    <property type="match status" value="1"/>
</dbReference>
<dbReference type="Pfam" id="PF21974">
    <property type="entry name" value="SPN1_m3Gcap_bd"/>
    <property type="match status" value="1"/>
</dbReference>
<evidence type="ECO:0000256" key="4">
    <source>
        <dbReference type="ARBA" id="ARBA00007540"/>
    </source>
</evidence>
<evidence type="ECO:0000259" key="11">
    <source>
        <dbReference type="Pfam" id="PF11538"/>
    </source>
</evidence>
<evidence type="ECO:0000256" key="10">
    <source>
        <dbReference type="SAM" id="MobiDB-lite"/>
    </source>
</evidence>
<dbReference type="GO" id="GO:0005737">
    <property type="term" value="C:cytoplasm"/>
    <property type="evidence" value="ECO:0007669"/>
    <property type="project" value="UniProtKB-SubCell"/>
</dbReference>
<comment type="caution">
    <text evidence="13">The sequence shown here is derived from an EMBL/GenBank/DDBJ whole genome shotgun (WGS) entry which is preliminary data.</text>
</comment>
<feature type="region of interest" description="Disordered" evidence="10">
    <location>
        <begin position="91"/>
        <end position="133"/>
    </location>
</feature>
<dbReference type="InterPro" id="IPR024721">
    <property type="entry name" value="Snurportin-1_N"/>
</dbReference>
<evidence type="ECO:0000313" key="13">
    <source>
        <dbReference type="EMBL" id="CAK5269848.1"/>
    </source>
</evidence>
<dbReference type="EMBL" id="CAVNYO010000155">
    <property type="protein sequence ID" value="CAK5269848.1"/>
    <property type="molecule type" value="Genomic_DNA"/>
</dbReference>
<evidence type="ECO:0000256" key="7">
    <source>
        <dbReference type="ARBA" id="ARBA00022490"/>
    </source>
</evidence>
<evidence type="ECO:0000256" key="5">
    <source>
        <dbReference type="ARBA" id="ARBA00016034"/>
    </source>
</evidence>
<dbReference type="AlphaFoldDB" id="A0AAD2H5H4"/>
<dbReference type="Proteomes" id="UP001295794">
    <property type="component" value="Unassembled WGS sequence"/>
</dbReference>
<feature type="region of interest" description="Disordered" evidence="10">
    <location>
        <begin position="273"/>
        <end position="295"/>
    </location>
</feature>
<keyword evidence="6" id="KW-0813">Transport</keyword>
<name>A0AAD2H5H4_9AGAR</name>
<feature type="compositionally biased region" description="Basic residues" evidence="10">
    <location>
        <begin position="103"/>
        <end position="115"/>
    </location>
</feature>
<keyword evidence="14" id="KW-1185">Reference proteome</keyword>
<protein>
    <recommendedName>
        <fullName evidence="5">Snurportin-1</fullName>
    </recommendedName>
</protein>
<evidence type="ECO:0000256" key="3">
    <source>
        <dbReference type="ARBA" id="ARBA00004496"/>
    </source>
</evidence>
<gene>
    <name evidence="13" type="ORF">MYCIT1_LOCUS13872</name>
</gene>
<comment type="similarity">
    <text evidence="4">Belongs to the snurportin family.</text>
</comment>
<dbReference type="GO" id="GO:0005634">
    <property type="term" value="C:nucleus"/>
    <property type="evidence" value="ECO:0007669"/>
    <property type="project" value="UniProtKB-SubCell"/>
</dbReference>
<evidence type="ECO:0000259" key="12">
    <source>
        <dbReference type="Pfam" id="PF21974"/>
    </source>
</evidence>